<dbReference type="PANTHER" id="PTHR12788:SF10">
    <property type="entry name" value="PROTEIN-TYROSINE SULFOTRANSFERASE"/>
    <property type="match status" value="1"/>
</dbReference>
<dbReference type="InterPro" id="IPR027417">
    <property type="entry name" value="P-loop_NTPase"/>
</dbReference>
<dbReference type="EC" id="2.8.2.-" evidence="2"/>
<dbReference type="Gene3D" id="3.40.50.300">
    <property type="entry name" value="P-loop containing nucleotide triphosphate hydrolases"/>
    <property type="match status" value="1"/>
</dbReference>
<proteinExistence type="predicted"/>
<keyword evidence="3" id="KW-1185">Reference proteome</keyword>
<comment type="caution">
    <text evidence="2">The sequence shown here is derived from an EMBL/GenBank/DDBJ whole genome shotgun (WGS) entry which is preliminary data.</text>
</comment>
<dbReference type="PROSITE" id="PS51257">
    <property type="entry name" value="PROKAR_LIPOPROTEIN"/>
    <property type="match status" value="1"/>
</dbReference>
<dbReference type="Pfam" id="PF13469">
    <property type="entry name" value="Sulfotransfer_3"/>
    <property type="match status" value="1"/>
</dbReference>
<keyword evidence="1 2" id="KW-0808">Transferase</keyword>
<evidence type="ECO:0000313" key="2">
    <source>
        <dbReference type="EMBL" id="MEE2567149.1"/>
    </source>
</evidence>
<dbReference type="PANTHER" id="PTHR12788">
    <property type="entry name" value="PROTEIN-TYROSINE SULFOTRANSFERASE 2"/>
    <property type="match status" value="1"/>
</dbReference>
<sequence>MTRSAPIFIGGAPRSGTTLLRAIVNASGTIACGPEARIVPALAALSAQVEAMHMPVLQAQYGLAPAALHDRFATAINAFFEPMAEATGRRVAEKTPANILHFAQLRRLFPHSPLVAIVRDGRDVVASLLSMDWTDARTGAPMDIVRDAGAAARLWVASIEAGEAMRGDPNYFELRYESLVTHPRDTISGLFAFLGQDQEAIEAALDHASGFEAGAGENESSAERVSRPIDTAAIGRWESDLDQLQRNLVLSIAGPALSRLGYV</sequence>
<dbReference type="EMBL" id="JAZDRO010000004">
    <property type="protein sequence ID" value="MEE2567149.1"/>
    <property type="molecule type" value="Genomic_DNA"/>
</dbReference>
<protein>
    <submittedName>
        <fullName evidence="2">Sulfotransferase</fullName>
        <ecNumber evidence="2">2.8.2.-</ecNumber>
    </submittedName>
</protein>
<dbReference type="SUPFAM" id="SSF52540">
    <property type="entry name" value="P-loop containing nucleoside triphosphate hydrolases"/>
    <property type="match status" value="1"/>
</dbReference>
<organism evidence="2 3">
    <name type="scientific">Hyphobacterium marinum</name>
    <dbReference type="NCBI Taxonomy" id="3116574"/>
    <lineage>
        <taxon>Bacteria</taxon>
        <taxon>Pseudomonadati</taxon>
        <taxon>Pseudomonadota</taxon>
        <taxon>Alphaproteobacteria</taxon>
        <taxon>Maricaulales</taxon>
        <taxon>Maricaulaceae</taxon>
        <taxon>Hyphobacterium</taxon>
    </lineage>
</organism>
<name>A0ABU7M007_9PROT</name>
<dbReference type="GO" id="GO:0016740">
    <property type="term" value="F:transferase activity"/>
    <property type="evidence" value="ECO:0007669"/>
    <property type="project" value="UniProtKB-KW"/>
</dbReference>
<dbReference type="InterPro" id="IPR026634">
    <property type="entry name" value="TPST-like"/>
</dbReference>
<evidence type="ECO:0000313" key="3">
    <source>
        <dbReference type="Proteomes" id="UP001310692"/>
    </source>
</evidence>
<evidence type="ECO:0000256" key="1">
    <source>
        <dbReference type="ARBA" id="ARBA00022679"/>
    </source>
</evidence>
<accession>A0ABU7M007</accession>
<gene>
    <name evidence="2" type="ORF">V0U35_10725</name>
</gene>
<dbReference type="Proteomes" id="UP001310692">
    <property type="component" value="Unassembled WGS sequence"/>
</dbReference>
<dbReference type="RefSeq" id="WP_330196709.1">
    <property type="nucleotide sequence ID" value="NZ_JAZDRO010000004.1"/>
</dbReference>
<reference evidence="2 3" key="1">
    <citation type="submission" date="2024-01" db="EMBL/GenBank/DDBJ databases">
        <title>Hyphobacterium bacterium isolated from marine sediment.</title>
        <authorList>
            <person name="Zhao S."/>
        </authorList>
    </citation>
    <scope>NUCLEOTIDE SEQUENCE [LARGE SCALE GENOMIC DNA]</scope>
    <source>
        <strain evidence="2 3">Y60-23</strain>
    </source>
</reference>